<dbReference type="AlphaFoldDB" id="A0A8T0WMM4"/>
<dbReference type="PANTHER" id="PTHR19338">
    <property type="entry name" value="TRANSLOCASE OF INNER MITOCHONDRIAL MEMBRANE 13 HOMOLOG"/>
    <property type="match status" value="1"/>
</dbReference>
<keyword evidence="3" id="KW-0677">Repeat</keyword>
<gene>
    <name evidence="8" type="ORF">PVAP13_1NG112276</name>
</gene>
<dbReference type="InterPro" id="IPR002182">
    <property type="entry name" value="NB-ARC"/>
</dbReference>
<proteinExistence type="inferred from homology"/>
<dbReference type="Gene3D" id="1.20.5.4130">
    <property type="match status" value="1"/>
</dbReference>
<organism evidence="8 9">
    <name type="scientific">Panicum virgatum</name>
    <name type="common">Blackwell switchgrass</name>
    <dbReference type="NCBI Taxonomy" id="38727"/>
    <lineage>
        <taxon>Eukaryota</taxon>
        <taxon>Viridiplantae</taxon>
        <taxon>Streptophyta</taxon>
        <taxon>Embryophyta</taxon>
        <taxon>Tracheophyta</taxon>
        <taxon>Spermatophyta</taxon>
        <taxon>Magnoliopsida</taxon>
        <taxon>Liliopsida</taxon>
        <taxon>Poales</taxon>
        <taxon>Poaceae</taxon>
        <taxon>PACMAD clade</taxon>
        <taxon>Panicoideae</taxon>
        <taxon>Panicodae</taxon>
        <taxon>Paniceae</taxon>
        <taxon>Panicinae</taxon>
        <taxon>Panicum</taxon>
        <taxon>Panicum sect. Hiantes</taxon>
    </lineage>
</organism>
<sequence>MAEFAVGLTKTAVEGTLSLVKTAVEEERRLKDKVQNDLVFITGEFEMMQSFLRVTNRERAGNEVELTWVRQLRYLAFDVEDCVEFVVHLDNKSPWGWLRRVWQTLYCRAPPLPLDVAVAEIKQLKARVEDVSLRHTRYFPIRDAIKPAAATPPAEEPDATYRSAFRSLSDVWEANGKLRRNFTNLQELIDREDDDLNVISVWGGTGGDLGTASILRKAYCDPKICREFKGRAWVKLMHPFNHDEFVKSLLTQFYASSHQADVDVNLWTRMKAEATEDDSIKAKLMQQMTEQRYLVVLEDVFAVAEWDVIRTYLPDRKNGSRIVVSTPQLGIALLCAGEPYQVSELRQLSQQQQFLCAFSKKVSL</sequence>
<protein>
    <submittedName>
        <fullName evidence="8">Uncharacterized protein</fullName>
    </submittedName>
</protein>
<evidence type="ECO:0000259" key="7">
    <source>
        <dbReference type="Pfam" id="PF18052"/>
    </source>
</evidence>
<dbReference type="Pfam" id="PF00931">
    <property type="entry name" value="NB-ARC"/>
    <property type="match status" value="1"/>
</dbReference>
<evidence type="ECO:0000256" key="4">
    <source>
        <dbReference type="ARBA" id="ARBA00022741"/>
    </source>
</evidence>
<evidence type="ECO:0000259" key="6">
    <source>
        <dbReference type="Pfam" id="PF00931"/>
    </source>
</evidence>
<evidence type="ECO:0000256" key="1">
    <source>
        <dbReference type="ARBA" id="ARBA00008894"/>
    </source>
</evidence>
<dbReference type="Pfam" id="PF18052">
    <property type="entry name" value="Rx_N"/>
    <property type="match status" value="1"/>
</dbReference>
<dbReference type="CDD" id="cd14798">
    <property type="entry name" value="RX-CC_like"/>
    <property type="match status" value="1"/>
</dbReference>
<evidence type="ECO:0000313" key="8">
    <source>
        <dbReference type="EMBL" id="KAG2649280.1"/>
    </source>
</evidence>
<keyword evidence="2" id="KW-0433">Leucine-rich repeat</keyword>
<dbReference type="Gene3D" id="3.40.50.300">
    <property type="entry name" value="P-loop containing nucleotide triphosphate hydrolases"/>
    <property type="match status" value="1"/>
</dbReference>
<keyword evidence="9" id="KW-1185">Reference proteome</keyword>
<comment type="caution">
    <text evidence="8">The sequence shown here is derived from an EMBL/GenBank/DDBJ whole genome shotgun (WGS) entry which is preliminary data.</text>
</comment>
<evidence type="ECO:0000313" key="9">
    <source>
        <dbReference type="Proteomes" id="UP000823388"/>
    </source>
</evidence>
<feature type="domain" description="Disease resistance N-terminal" evidence="7">
    <location>
        <begin position="13"/>
        <end position="90"/>
    </location>
</feature>
<evidence type="ECO:0000256" key="3">
    <source>
        <dbReference type="ARBA" id="ARBA00022737"/>
    </source>
</evidence>
<keyword evidence="4" id="KW-0547">Nucleotide-binding</keyword>
<dbReference type="Proteomes" id="UP000823388">
    <property type="component" value="Chromosome 1N"/>
</dbReference>
<dbReference type="InterPro" id="IPR038005">
    <property type="entry name" value="RX-like_CC"/>
</dbReference>
<comment type="similarity">
    <text evidence="1">Belongs to the disease resistance NB-LRR family.</text>
</comment>
<dbReference type="PANTHER" id="PTHR19338:SF58">
    <property type="entry name" value="OS09G0517100 PROTEIN"/>
    <property type="match status" value="1"/>
</dbReference>
<dbReference type="SUPFAM" id="SSF52540">
    <property type="entry name" value="P-loop containing nucleoside triphosphate hydrolases"/>
    <property type="match status" value="1"/>
</dbReference>
<dbReference type="InterPro" id="IPR041118">
    <property type="entry name" value="Rx_N"/>
</dbReference>
<dbReference type="EMBL" id="CM029038">
    <property type="protein sequence ID" value="KAG2649280.1"/>
    <property type="molecule type" value="Genomic_DNA"/>
</dbReference>
<dbReference type="InterPro" id="IPR027417">
    <property type="entry name" value="P-loop_NTPase"/>
</dbReference>
<evidence type="ECO:0000256" key="5">
    <source>
        <dbReference type="ARBA" id="ARBA00022821"/>
    </source>
</evidence>
<dbReference type="GO" id="GO:0043531">
    <property type="term" value="F:ADP binding"/>
    <property type="evidence" value="ECO:0007669"/>
    <property type="project" value="InterPro"/>
</dbReference>
<dbReference type="GO" id="GO:0006952">
    <property type="term" value="P:defense response"/>
    <property type="evidence" value="ECO:0007669"/>
    <property type="project" value="UniProtKB-KW"/>
</dbReference>
<accession>A0A8T0WMM4</accession>
<keyword evidence="5" id="KW-0611">Plant defense</keyword>
<reference evidence="8" key="1">
    <citation type="submission" date="2020-05" db="EMBL/GenBank/DDBJ databases">
        <title>WGS assembly of Panicum virgatum.</title>
        <authorList>
            <person name="Lovell J.T."/>
            <person name="Jenkins J."/>
            <person name="Shu S."/>
            <person name="Juenger T.E."/>
            <person name="Schmutz J."/>
        </authorList>
    </citation>
    <scope>NUCLEOTIDE SEQUENCE</scope>
    <source>
        <strain evidence="8">AP13</strain>
    </source>
</reference>
<feature type="domain" description="NB-ARC" evidence="6">
    <location>
        <begin position="189"/>
        <end position="353"/>
    </location>
</feature>
<name>A0A8T0WMM4_PANVG</name>
<evidence type="ECO:0000256" key="2">
    <source>
        <dbReference type="ARBA" id="ARBA00022614"/>
    </source>
</evidence>